<evidence type="ECO:0000313" key="3">
    <source>
        <dbReference type="EMBL" id="CAB4909764.1"/>
    </source>
</evidence>
<protein>
    <submittedName>
        <fullName evidence="3">Unannotated protein</fullName>
    </submittedName>
</protein>
<feature type="region of interest" description="Disordered" evidence="1">
    <location>
        <begin position="34"/>
        <end position="53"/>
    </location>
</feature>
<name>A0A6J7GRE5_9ZZZZ</name>
<dbReference type="Pfam" id="PF22504">
    <property type="entry name" value="DUF6993"/>
    <property type="match status" value="1"/>
</dbReference>
<evidence type="ECO:0000259" key="2">
    <source>
        <dbReference type="Pfam" id="PF22504"/>
    </source>
</evidence>
<evidence type="ECO:0000256" key="1">
    <source>
        <dbReference type="SAM" id="MobiDB-lite"/>
    </source>
</evidence>
<gene>
    <name evidence="3" type="ORF">UFOPK3516_01420</name>
</gene>
<proteinExistence type="predicted"/>
<feature type="compositionally biased region" description="Low complexity" evidence="1">
    <location>
        <begin position="34"/>
        <end position="46"/>
    </location>
</feature>
<accession>A0A6J7GRE5</accession>
<sequence>MKVLGAIVAVAAVGSLLTGCASVGQFFDFGGNAKPSSSTSASTSTPKPTPTRVKPNFIPAVNPGSAAANQRLFVILLEQGLVAEGISANPASQAERLRSAGFDPAGVSWTDSSTAIGLLADTVFISAQVGAECLIGQYGTAIQTVAISVAPALPSGGCLVGAGINHF</sequence>
<dbReference type="PROSITE" id="PS51257">
    <property type="entry name" value="PROKAR_LIPOPROTEIN"/>
    <property type="match status" value="1"/>
</dbReference>
<organism evidence="3">
    <name type="scientific">freshwater metagenome</name>
    <dbReference type="NCBI Taxonomy" id="449393"/>
    <lineage>
        <taxon>unclassified sequences</taxon>
        <taxon>metagenomes</taxon>
        <taxon>ecological metagenomes</taxon>
    </lineage>
</organism>
<dbReference type="InterPro" id="IPR054262">
    <property type="entry name" value="DUF6993"/>
</dbReference>
<dbReference type="AlphaFoldDB" id="A0A6J7GRE5"/>
<reference evidence="3" key="1">
    <citation type="submission" date="2020-05" db="EMBL/GenBank/DDBJ databases">
        <authorList>
            <person name="Chiriac C."/>
            <person name="Salcher M."/>
            <person name="Ghai R."/>
            <person name="Kavagutti S V."/>
        </authorList>
    </citation>
    <scope>NUCLEOTIDE SEQUENCE</scope>
</reference>
<feature type="domain" description="DUF6993" evidence="2">
    <location>
        <begin position="80"/>
        <end position="162"/>
    </location>
</feature>
<dbReference type="EMBL" id="CAFBMB010000153">
    <property type="protein sequence ID" value="CAB4909764.1"/>
    <property type="molecule type" value="Genomic_DNA"/>
</dbReference>